<feature type="region of interest" description="Disordered" evidence="2">
    <location>
        <begin position="276"/>
        <end position="303"/>
    </location>
</feature>
<feature type="region of interest" description="Disordered" evidence="2">
    <location>
        <begin position="1094"/>
        <end position="1145"/>
    </location>
</feature>
<dbReference type="CDD" id="cd12148">
    <property type="entry name" value="fungal_TF_MHR"/>
    <property type="match status" value="1"/>
</dbReference>
<dbReference type="GO" id="GO:0008270">
    <property type="term" value="F:zinc ion binding"/>
    <property type="evidence" value="ECO:0007669"/>
    <property type="project" value="InterPro"/>
</dbReference>
<feature type="compositionally biased region" description="Polar residues" evidence="2">
    <location>
        <begin position="1113"/>
        <end position="1134"/>
    </location>
</feature>
<dbReference type="InterPro" id="IPR050797">
    <property type="entry name" value="Carb_Metab_Trans_Reg"/>
</dbReference>
<accession>A0A0F7SFA6</accession>
<proteinExistence type="predicted"/>
<feature type="compositionally biased region" description="Basic and acidic residues" evidence="2">
    <location>
        <begin position="862"/>
        <end position="871"/>
    </location>
</feature>
<feature type="compositionally biased region" description="Polar residues" evidence="2">
    <location>
        <begin position="850"/>
        <end position="859"/>
    </location>
</feature>
<name>A0A0F7SFA6_PHARH</name>
<sequence>MASANANASVLSKRNRQSCSGSRPTSSTVPASTSTSSSAAGRVQHSACGACRLRRVKCNLQEEKQACRELFEPYRTRRSQRSAVVVGTGVNDADGFTLVNGETIRFDGEKIQCLNCKQRGLKCLSSFHGQIINSHASALPSSSSSTSLVSSFNASTAQEGALLAEQYTPQNPTFNSQVSASSSRPSSSTFNPVSATVVDLVTGKTKTLRRGKRIAQLQDQFSAILKTTQSEPPSTTVSLPINMASISAPAPASAAGRPSSSDKSFISYSHRDTSFESIPDWNTDGRPSNTGSSQYRRSGEDDPMEDLTREFLQSAFFVRLHVQRPMVHPEEFHRKFLSTDPPRAENLGPVGAILARTMLAWAYSYGVDRFGNEESSPTTNDDRQRRRRRCNRVAKYCLEDIDHLGVMRKPSYDGVQVLLLILPLTEDVATPLERLTIYEAVVNQVYSLCSLSTATYEIFEDRDAVKRDGHHDEEFIVKVRIYWYCFVHEAIKTGLKGGKLMLDEEDLYEFQNSVPNGMSLVSTPQHYQLIAQYATAPIRLALACRKIHSALTGPKARRKRDVDMGQMKQAWEVLEACSEEFDSLLADGVMLPNLRREDLERYCDGWKIFMFECHSVVREALLDRMRILEDSQGRVIDVSDPQAHINQAECLKNIQRIHMIAEQKCSTLARTIVMIAKRHLGTQFFAYDASLVRDGIYYAATFLASDGGSADEINTCLAALDEMRWAFSKTSERTAKIRSIWATMMTQNREDAYDDDYQQVNSTLDHLQFGPAPTSTNSPPQQRQTTRSASHPMPFSESNQAPAFRFPSTDSSSLTALEKQAARSYMQVRNQSTLQPSFQVPSGPERRQYESQLQQQPVSPRSRAEPTERPARPMGPVPSIALALGMPLHLKDNAPVGGVWISENYGESSVGSSLDGGHSSLQSSIHSSRESTVSSAPAFFTQQPSYLNLVEYQDEGPRQQFYVEDTQYSVQHPSRQNRAAVERDRQSTFLFQHQSYEQLQLSDPSSHPPTAYGALANPGTGAESESGLLVQVMHPTPYQPHIPPPFDPPPSSSPPLIGSSDQMNHTLYASHTSTYVSSTSYATYPATTTGYPMDATGTTVHQQQQLRHIYSHPQPQGHVQPQSQPYPESISPRSQHCPDQHSSHQ</sequence>
<feature type="compositionally biased region" description="Polar residues" evidence="2">
    <location>
        <begin position="1096"/>
        <end position="1106"/>
    </location>
</feature>
<dbReference type="Gene3D" id="4.10.240.10">
    <property type="entry name" value="Zn(2)-C6 fungal-type DNA-binding domain"/>
    <property type="match status" value="1"/>
</dbReference>
<dbReference type="GO" id="GO:0000981">
    <property type="term" value="F:DNA-binding transcription factor activity, RNA polymerase II-specific"/>
    <property type="evidence" value="ECO:0007669"/>
    <property type="project" value="InterPro"/>
</dbReference>
<protein>
    <recommendedName>
        <fullName evidence="4">Zn(2)-C6 fungal-type DNA-binding domain</fullName>
    </recommendedName>
</protein>
<evidence type="ECO:0000256" key="2">
    <source>
        <dbReference type="SAM" id="MobiDB-lite"/>
    </source>
</evidence>
<feature type="region of interest" description="Disordered" evidence="2">
    <location>
        <begin position="766"/>
        <end position="814"/>
    </location>
</feature>
<feature type="region of interest" description="Disordered" evidence="2">
    <location>
        <begin position="1000"/>
        <end position="1022"/>
    </location>
</feature>
<feature type="compositionally biased region" description="Basic and acidic residues" evidence="2">
    <location>
        <begin position="1136"/>
        <end position="1145"/>
    </location>
</feature>
<dbReference type="EMBL" id="LN483167">
    <property type="protein sequence ID" value="CDZ96900.1"/>
    <property type="molecule type" value="Genomic_DNA"/>
</dbReference>
<dbReference type="PANTHER" id="PTHR31668">
    <property type="entry name" value="GLUCOSE TRANSPORT TRANSCRIPTION REGULATOR RGT1-RELATED-RELATED"/>
    <property type="match status" value="1"/>
</dbReference>
<keyword evidence="1" id="KW-0539">Nucleus</keyword>
<organism evidence="3">
    <name type="scientific">Phaffia rhodozyma</name>
    <name type="common">Yeast</name>
    <name type="synonym">Xanthophyllomyces dendrorhous</name>
    <dbReference type="NCBI Taxonomy" id="264483"/>
    <lineage>
        <taxon>Eukaryota</taxon>
        <taxon>Fungi</taxon>
        <taxon>Dikarya</taxon>
        <taxon>Basidiomycota</taxon>
        <taxon>Agaricomycotina</taxon>
        <taxon>Tremellomycetes</taxon>
        <taxon>Cystofilobasidiales</taxon>
        <taxon>Mrakiaceae</taxon>
        <taxon>Phaffia</taxon>
    </lineage>
</organism>
<evidence type="ECO:0000313" key="3">
    <source>
        <dbReference type="EMBL" id="CDZ96900.1"/>
    </source>
</evidence>
<feature type="compositionally biased region" description="Pro residues" evidence="2">
    <location>
        <begin position="1037"/>
        <end position="1053"/>
    </location>
</feature>
<feature type="compositionally biased region" description="Low complexity" evidence="2">
    <location>
        <begin position="22"/>
        <end position="38"/>
    </location>
</feature>
<evidence type="ECO:0008006" key="4">
    <source>
        <dbReference type="Google" id="ProtNLM"/>
    </source>
</evidence>
<feature type="compositionally biased region" description="Polar residues" evidence="2">
    <location>
        <begin position="285"/>
        <end position="296"/>
    </location>
</feature>
<feature type="region of interest" description="Disordered" evidence="2">
    <location>
        <begin position="1"/>
        <end position="38"/>
    </location>
</feature>
<feature type="compositionally biased region" description="Polar residues" evidence="2">
    <location>
        <begin position="830"/>
        <end position="840"/>
    </location>
</feature>
<dbReference type="AlphaFoldDB" id="A0A0F7SFA6"/>
<evidence type="ECO:0000256" key="1">
    <source>
        <dbReference type="ARBA" id="ARBA00023242"/>
    </source>
</evidence>
<feature type="region of interest" description="Disordered" evidence="2">
    <location>
        <begin position="830"/>
        <end position="877"/>
    </location>
</feature>
<feature type="compositionally biased region" description="Polar residues" evidence="2">
    <location>
        <begin position="773"/>
        <end position="789"/>
    </location>
</feature>
<reference evidence="3" key="1">
    <citation type="submission" date="2014-08" db="EMBL/GenBank/DDBJ databases">
        <authorList>
            <person name="Sharma Rahul"/>
            <person name="Thines Marco"/>
        </authorList>
    </citation>
    <scope>NUCLEOTIDE SEQUENCE</scope>
</reference>
<feature type="compositionally biased region" description="Polar residues" evidence="2">
    <location>
        <begin position="1"/>
        <end position="21"/>
    </location>
</feature>
<feature type="region of interest" description="Disordered" evidence="2">
    <location>
        <begin position="907"/>
        <end position="929"/>
    </location>
</feature>
<dbReference type="InterPro" id="IPR036864">
    <property type="entry name" value="Zn2-C6_fun-type_DNA-bd_sf"/>
</dbReference>
<feature type="region of interest" description="Disordered" evidence="2">
    <location>
        <begin position="1035"/>
        <end position="1062"/>
    </location>
</feature>